<dbReference type="PANTHER" id="PTHR43806:SF11">
    <property type="entry name" value="CEREVISIN-RELATED"/>
    <property type="match status" value="1"/>
</dbReference>
<organism evidence="9 10">
    <name type="scientific">Deinococcus koreensis</name>
    <dbReference type="NCBI Taxonomy" id="2054903"/>
    <lineage>
        <taxon>Bacteria</taxon>
        <taxon>Thermotogati</taxon>
        <taxon>Deinococcota</taxon>
        <taxon>Deinococci</taxon>
        <taxon>Deinococcales</taxon>
        <taxon>Deinococcaceae</taxon>
        <taxon>Deinococcus</taxon>
    </lineage>
</organism>
<dbReference type="InterPro" id="IPR036852">
    <property type="entry name" value="Peptidase_S8/S53_dom_sf"/>
</dbReference>
<evidence type="ECO:0000256" key="6">
    <source>
        <dbReference type="RuleBase" id="RU003355"/>
    </source>
</evidence>
<keyword evidence="10" id="KW-1185">Reference proteome</keyword>
<evidence type="ECO:0000256" key="7">
    <source>
        <dbReference type="SAM" id="SignalP"/>
    </source>
</evidence>
<dbReference type="InterPro" id="IPR015500">
    <property type="entry name" value="Peptidase_S8_subtilisin-rel"/>
</dbReference>
<dbReference type="PROSITE" id="PS51892">
    <property type="entry name" value="SUBTILASE"/>
    <property type="match status" value="1"/>
</dbReference>
<dbReference type="RefSeq" id="WP_103311237.1">
    <property type="nucleotide sequence ID" value="NZ_PPPD01000001.1"/>
</dbReference>
<feature type="domain" description="Peptidase S8/S53" evidence="8">
    <location>
        <begin position="159"/>
        <end position="397"/>
    </location>
</feature>
<keyword evidence="2 5" id="KW-0645">Protease</keyword>
<dbReference type="AlphaFoldDB" id="A0A2K3UWI7"/>
<name>A0A2K3UWI7_9DEIO</name>
<dbReference type="PRINTS" id="PR00723">
    <property type="entry name" value="SUBTILISIN"/>
</dbReference>
<dbReference type="PROSITE" id="PS51257">
    <property type="entry name" value="PROKAR_LIPOPROTEIN"/>
    <property type="match status" value="1"/>
</dbReference>
<keyword evidence="4 5" id="KW-0720">Serine protease</keyword>
<dbReference type="PROSITE" id="PS00138">
    <property type="entry name" value="SUBTILASE_SER"/>
    <property type="match status" value="1"/>
</dbReference>
<feature type="active site" description="Charge relay system" evidence="5">
    <location>
        <position position="168"/>
    </location>
</feature>
<evidence type="ECO:0000256" key="4">
    <source>
        <dbReference type="ARBA" id="ARBA00022825"/>
    </source>
</evidence>
<comment type="caution">
    <text evidence="9">The sequence shown here is derived from an EMBL/GenBank/DDBJ whole genome shotgun (WGS) entry which is preliminary data.</text>
</comment>
<gene>
    <name evidence="9" type="ORF">CVO96_05540</name>
</gene>
<comment type="similarity">
    <text evidence="1 5 6">Belongs to the peptidase S8 family.</text>
</comment>
<evidence type="ECO:0000256" key="1">
    <source>
        <dbReference type="ARBA" id="ARBA00011073"/>
    </source>
</evidence>
<dbReference type="OrthoDB" id="9790784at2"/>
<evidence type="ECO:0000259" key="8">
    <source>
        <dbReference type="Pfam" id="PF00082"/>
    </source>
</evidence>
<sequence length="424" mass="43035">MKPLRPLVLTTLALALAGCGLSTRELPAQETATAQQPDRVQTIRIGADAARSTYEATPGVTVLAWQPDAGFAILERSGASAGAPALSALGLGSSEPSASRYTLPETQASGLRAGSRGLWSGGNGGWTKGPGALRASPRNGRGWEQIDLADARLLASRLGKGVKVAVIDTGVDLKHPALEGHLSPASEWKDYVDGDAVPQEMDSSAGAYGHGTGVAGIILQVAPEATILPIRVLRPDGSGDLSALVQAIGWAIDRGADVINLSLGSDTTSAALSNMLGLATTRGVFTVASSGNTGGQNVTYPAADTALKAAGTYLISVGSVDGSDSLSSFSNYGKALDLLAPGENVVTAAPDSQIAAWSGTSFAAPQVTGALALALGQGFSPAQLQKKLLEGADNVEKATARNASFKSLLGQGRLNLGTFLGKLK</sequence>
<evidence type="ECO:0000313" key="9">
    <source>
        <dbReference type="EMBL" id="PNY80902.1"/>
    </source>
</evidence>
<keyword evidence="3 5" id="KW-0378">Hydrolase</keyword>
<protein>
    <submittedName>
        <fullName evidence="9">Peptidase S8/S53 subtilisin kexin sedolisin</fullName>
    </submittedName>
</protein>
<evidence type="ECO:0000256" key="2">
    <source>
        <dbReference type="ARBA" id="ARBA00022670"/>
    </source>
</evidence>
<accession>A0A2K3UWI7</accession>
<dbReference type="Proteomes" id="UP000236379">
    <property type="component" value="Unassembled WGS sequence"/>
</dbReference>
<dbReference type="InterPro" id="IPR023828">
    <property type="entry name" value="Peptidase_S8_Ser-AS"/>
</dbReference>
<dbReference type="InterPro" id="IPR000209">
    <property type="entry name" value="Peptidase_S8/S53_dom"/>
</dbReference>
<keyword evidence="7" id="KW-0732">Signal</keyword>
<evidence type="ECO:0000256" key="5">
    <source>
        <dbReference type="PROSITE-ProRule" id="PRU01240"/>
    </source>
</evidence>
<proteinExistence type="inferred from homology"/>
<dbReference type="GO" id="GO:0006508">
    <property type="term" value="P:proteolysis"/>
    <property type="evidence" value="ECO:0007669"/>
    <property type="project" value="UniProtKB-KW"/>
</dbReference>
<evidence type="ECO:0000256" key="3">
    <source>
        <dbReference type="ARBA" id="ARBA00022801"/>
    </source>
</evidence>
<dbReference type="EMBL" id="PPPD01000001">
    <property type="protein sequence ID" value="PNY80902.1"/>
    <property type="molecule type" value="Genomic_DNA"/>
</dbReference>
<dbReference type="Gene3D" id="3.40.50.200">
    <property type="entry name" value="Peptidase S8/S53 domain"/>
    <property type="match status" value="1"/>
</dbReference>
<dbReference type="InterPro" id="IPR050131">
    <property type="entry name" value="Peptidase_S8_subtilisin-like"/>
</dbReference>
<dbReference type="PANTHER" id="PTHR43806">
    <property type="entry name" value="PEPTIDASE S8"/>
    <property type="match status" value="1"/>
</dbReference>
<dbReference type="PROSITE" id="PS00136">
    <property type="entry name" value="SUBTILASE_ASP"/>
    <property type="match status" value="1"/>
</dbReference>
<dbReference type="GO" id="GO:0004252">
    <property type="term" value="F:serine-type endopeptidase activity"/>
    <property type="evidence" value="ECO:0007669"/>
    <property type="project" value="UniProtKB-UniRule"/>
</dbReference>
<reference evidence="9 10" key="1">
    <citation type="submission" date="2018-01" db="EMBL/GenBank/DDBJ databases">
        <title>Deinococcus koreensis sp. nov., a radiation-resistant bacterium isolated from river water.</title>
        <authorList>
            <person name="Choi A."/>
        </authorList>
    </citation>
    <scope>NUCLEOTIDE SEQUENCE [LARGE SCALE GENOMIC DNA]</scope>
    <source>
        <strain evidence="9 10">SJW1-2</strain>
    </source>
</reference>
<dbReference type="InterPro" id="IPR023827">
    <property type="entry name" value="Peptidase_S8_Asp-AS"/>
</dbReference>
<dbReference type="Pfam" id="PF00082">
    <property type="entry name" value="Peptidase_S8"/>
    <property type="match status" value="1"/>
</dbReference>
<evidence type="ECO:0000313" key="10">
    <source>
        <dbReference type="Proteomes" id="UP000236379"/>
    </source>
</evidence>
<feature type="active site" description="Charge relay system" evidence="5">
    <location>
        <position position="210"/>
    </location>
</feature>
<feature type="chain" id="PRO_5014345753" evidence="7">
    <location>
        <begin position="29"/>
        <end position="424"/>
    </location>
</feature>
<feature type="active site" description="Charge relay system" evidence="5">
    <location>
        <position position="361"/>
    </location>
</feature>
<feature type="signal peptide" evidence="7">
    <location>
        <begin position="1"/>
        <end position="28"/>
    </location>
</feature>
<dbReference type="SUPFAM" id="SSF52743">
    <property type="entry name" value="Subtilisin-like"/>
    <property type="match status" value="1"/>
</dbReference>